<feature type="compositionally biased region" description="Polar residues" evidence="5">
    <location>
        <begin position="1"/>
        <end position="11"/>
    </location>
</feature>
<evidence type="ECO:0000256" key="4">
    <source>
        <dbReference type="ARBA" id="ARBA00023136"/>
    </source>
</evidence>
<reference evidence="7" key="1">
    <citation type="submission" date="2020-04" db="EMBL/GenBank/DDBJ databases">
        <title>Draft genome resource of the tomato pathogen Pseudocercospora fuligena.</title>
        <authorList>
            <person name="Zaccaron A."/>
        </authorList>
    </citation>
    <scope>NUCLEOTIDE SEQUENCE</scope>
    <source>
        <strain evidence="7">PF001</strain>
    </source>
</reference>
<evidence type="ECO:0000256" key="1">
    <source>
        <dbReference type="ARBA" id="ARBA00004141"/>
    </source>
</evidence>
<gene>
    <name evidence="7" type="ORF">HII31_09966</name>
</gene>
<feature type="transmembrane region" description="Helical" evidence="6">
    <location>
        <begin position="1121"/>
        <end position="1145"/>
    </location>
</feature>
<evidence type="ECO:0000256" key="5">
    <source>
        <dbReference type="SAM" id="MobiDB-lite"/>
    </source>
</evidence>
<keyword evidence="2 6" id="KW-0812">Transmembrane</keyword>
<evidence type="ECO:0000256" key="6">
    <source>
        <dbReference type="SAM" id="Phobius"/>
    </source>
</evidence>
<dbReference type="GO" id="GO:0016020">
    <property type="term" value="C:membrane"/>
    <property type="evidence" value="ECO:0007669"/>
    <property type="project" value="UniProtKB-SubCell"/>
</dbReference>
<dbReference type="SUPFAM" id="SSF144083">
    <property type="entry name" value="Magnesium transport protein CorA, transmembrane region"/>
    <property type="match status" value="1"/>
</dbReference>
<sequence>MEEDTSTNQFYRHTFLGNADFVDEPEHESASDSSQRSRHVEFAPLPSQRTGSHATAGASIAPSASDAASETLSRTSSTGAETETIVIKPNRNHDIPVYRRRGDSGSNRRVRLPSSSQQRTSSFSSAGSWSDEVSVAPVDDRRGRGHTEHSSDAGRRGSPVRRRSPFRRRRSPSRLAGYFERRARTRSSTNDYWGDDNYDHYGRPRRRPSPYRFNRRNSFATSPERRVRYYSDDNSLSDGYDPYPRYAASASAAQPGRARRSPQYLRDDYGASFQRSRSQDHGSAPVINVYNRMEQDGDEIPPYLPYPPHPYPTDHDASFARSKSRSRSKARDSIGDDLAEELAEIALDHRFGSRGRRRQDSADSEGIERAGLASWQLAQKDVEDQSKVQATHDFILPDTYTTADQTREESPRSSTDNEEKLTMQAKPNFSIMAVTKSSWKRSSIGTLSADIEATVLPSGPYEFLWIHINTRSNDFAELKDAMLLLGHLSDDEKSHILEFLESVRGEHERRRQSSWKRRQKALFRTSRQIEGLSILHFTSCEVLKARKIISAVSHQSSSRPLLESFTNDMDPGRERKQALNQLTSDKDEKCLYLAQTWFLIIGQRYIVTSGEGPASKLLPEKCKIRLFPTPATPADKRDLSKQVLVRHGERSWVMSVEDCKTWPTLWAIFVDSFEERKGLVFMMNTEVLDATKWKQILQTTRSDILRIRLETSQIQRPVEQQLAIEREITEVKTTTKRSASADSAGESIDSRSSQTSQSSDVAPLSVLEKCKLPGDKTVVSVEEDLHKILWNEPHLGIRSAYRKAAPSTMADVDAYLRERRGRHRDNTNIINVKAEIVIHLKHLFGFFWSFQREHEMFGRFWRATYLFLAAGDRDQGSRFDGDLQAAALELRRGLDTSIWIVETFRQDADCLPLLPEEIVKAWLHLHTGVTILSRSTRDHEQQRLAIEAVTEHFALFANCLQAADKKLVLANRKASLIQHESCQATGLYWLALSNIGLDNAGEALSVPSIYGQYLQKLVRNPTDQPLKKRLRYFDEETSYLKDVMKLQDSIFRGAESTNGLGGTNDTPQLYGTDPRMRLADKTIARQEAMLTAMSEIRLRALRLQREMQQETGAAKESRETAIYVFTTVTVIFLPLSFVSSVFGMNTNDIRNLSSNQWLFWVVAIPLTAFVIIVSWILAGGELPAIAWRPSWHQSRTSGPRVSLVEASQSPPAYHDVAADRDPHVSGRSRSKRAYDDYEIDLAGMGSRDRPGFNDDSFDPYAYPLRRRTSTWV</sequence>
<feature type="compositionally biased region" description="Pro residues" evidence="5">
    <location>
        <begin position="302"/>
        <end position="311"/>
    </location>
</feature>
<dbReference type="InterPro" id="IPR002523">
    <property type="entry name" value="MgTranspt_CorA/ZnTranspt_ZntB"/>
</dbReference>
<evidence type="ECO:0000256" key="3">
    <source>
        <dbReference type="ARBA" id="ARBA00022989"/>
    </source>
</evidence>
<feature type="compositionally biased region" description="Polar residues" evidence="5">
    <location>
        <begin position="70"/>
        <end position="81"/>
    </location>
</feature>
<accession>A0A8H6VHX5</accession>
<dbReference type="AlphaFoldDB" id="A0A8H6VHX5"/>
<feature type="compositionally biased region" description="Low complexity" evidence="5">
    <location>
        <begin position="750"/>
        <end position="760"/>
    </location>
</feature>
<feature type="compositionally biased region" description="Low complexity" evidence="5">
    <location>
        <begin position="114"/>
        <end position="128"/>
    </location>
</feature>
<feature type="region of interest" description="Disordered" evidence="5">
    <location>
        <begin position="733"/>
        <end position="760"/>
    </location>
</feature>
<dbReference type="InterPro" id="IPR045863">
    <property type="entry name" value="CorA_TM1_TM2"/>
</dbReference>
<name>A0A8H6VHX5_9PEZI</name>
<feature type="region of interest" description="Disordered" evidence="5">
    <location>
        <begin position="388"/>
        <end position="421"/>
    </location>
</feature>
<feature type="compositionally biased region" description="Basic and acidic residues" evidence="5">
    <location>
        <begin position="91"/>
        <end position="103"/>
    </location>
</feature>
<keyword evidence="4 6" id="KW-0472">Membrane</keyword>
<feature type="transmembrane region" description="Helical" evidence="6">
    <location>
        <begin position="1157"/>
        <end position="1178"/>
    </location>
</feature>
<feature type="compositionally biased region" description="Basic residues" evidence="5">
    <location>
        <begin position="158"/>
        <end position="172"/>
    </location>
</feature>
<dbReference type="GO" id="GO:0046873">
    <property type="term" value="F:metal ion transmembrane transporter activity"/>
    <property type="evidence" value="ECO:0007669"/>
    <property type="project" value="InterPro"/>
</dbReference>
<feature type="compositionally biased region" description="Low complexity" evidence="5">
    <location>
        <begin position="56"/>
        <end position="69"/>
    </location>
</feature>
<feature type="region of interest" description="Disordered" evidence="5">
    <location>
        <begin position="296"/>
        <end position="334"/>
    </location>
</feature>
<feature type="compositionally biased region" description="Basic and acidic residues" evidence="5">
    <location>
        <begin position="405"/>
        <end position="421"/>
    </location>
</feature>
<feature type="region of interest" description="Disordered" evidence="5">
    <location>
        <begin position="1"/>
        <end position="262"/>
    </location>
</feature>
<dbReference type="EMBL" id="JABCIY010000205">
    <property type="protein sequence ID" value="KAF7188714.1"/>
    <property type="molecule type" value="Genomic_DNA"/>
</dbReference>
<keyword evidence="3 6" id="KW-1133">Transmembrane helix</keyword>
<comment type="caution">
    <text evidence="7">The sequence shown here is derived from an EMBL/GenBank/DDBJ whole genome shotgun (WGS) entry which is preliminary data.</text>
</comment>
<feature type="compositionally biased region" description="Basic residues" evidence="5">
    <location>
        <begin position="203"/>
        <end position="215"/>
    </location>
</feature>
<feature type="compositionally biased region" description="Basic and acidic residues" evidence="5">
    <location>
        <begin position="138"/>
        <end position="155"/>
    </location>
</feature>
<dbReference type="Proteomes" id="UP000660729">
    <property type="component" value="Unassembled WGS sequence"/>
</dbReference>
<evidence type="ECO:0000313" key="8">
    <source>
        <dbReference type="Proteomes" id="UP000660729"/>
    </source>
</evidence>
<dbReference type="Gene3D" id="1.20.58.340">
    <property type="entry name" value="Magnesium transport protein CorA, transmembrane region"/>
    <property type="match status" value="1"/>
</dbReference>
<organism evidence="7 8">
    <name type="scientific">Pseudocercospora fuligena</name>
    <dbReference type="NCBI Taxonomy" id="685502"/>
    <lineage>
        <taxon>Eukaryota</taxon>
        <taxon>Fungi</taxon>
        <taxon>Dikarya</taxon>
        <taxon>Ascomycota</taxon>
        <taxon>Pezizomycotina</taxon>
        <taxon>Dothideomycetes</taxon>
        <taxon>Dothideomycetidae</taxon>
        <taxon>Mycosphaerellales</taxon>
        <taxon>Mycosphaerellaceae</taxon>
        <taxon>Pseudocercospora</taxon>
    </lineage>
</organism>
<proteinExistence type="predicted"/>
<feature type="compositionally biased region" description="Low complexity" evidence="5">
    <location>
        <begin position="242"/>
        <end position="256"/>
    </location>
</feature>
<keyword evidence="8" id="KW-1185">Reference proteome</keyword>
<protein>
    <submittedName>
        <fullName evidence="7">Uncharacterized protein</fullName>
    </submittedName>
</protein>
<dbReference type="OrthoDB" id="5430750at2759"/>
<evidence type="ECO:0000256" key="2">
    <source>
        <dbReference type="ARBA" id="ARBA00022692"/>
    </source>
</evidence>
<evidence type="ECO:0000313" key="7">
    <source>
        <dbReference type="EMBL" id="KAF7188714.1"/>
    </source>
</evidence>
<dbReference type="Pfam" id="PF01544">
    <property type="entry name" value="CorA"/>
    <property type="match status" value="1"/>
</dbReference>
<comment type="subcellular location">
    <subcellularLocation>
        <location evidence="1">Membrane</location>
        <topology evidence="1">Multi-pass membrane protein</topology>
    </subcellularLocation>
</comment>